<dbReference type="GO" id="GO:0004709">
    <property type="term" value="F:MAP kinase kinase kinase activity"/>
    <property type="evidence" value="ECO:0007669"/>
    <property type="project" value="UniProtKB-EC"/>
</dbReference>
<dbReference type="FunFam" id="1.10.510.10:FF:000359">
    <property type="entry name" value="Mitogen-activated protein kinase 1, putative, expressed"/>
    <property type="match status" value="1"/>
</dbReference>
<reference evidence="13" key="1">
    <citation type="journal article" date="2022" name="Plant J.">
        <title>Strategies of tolerance reflected in two North American maple genomes.</title>
        <authorList>
            <person name="McEvoy S.L."/>
            <person name="Sezen U.U."/>
            <person name="Trouern-Trend A."/>
            <person name="McMahon S.M."/>
            <person name="Schaberg P.G."/>
            <person name="Yang J."/>
            <person name="Wegrzyn J.L."/>
            <person name="Swenson N.G."/>
        </authorList>
    </citation>
    <scope>NUCLEOTIDE SEQUENCE</scope>
    <source>
        <strain evidence="13">NS2018</strain>
    </source>
</reference>
<evidence type="ECO:0000259" key="12">
    <source>
        <dbReference type="PROSITE" id="PS50011"/>
    </source>
</evidence>
<feature type="domain" description="Protein kinase" evidence="12">
    <location>
        <begin position="11"/>
        <end position="264"/>
    </location>
</feature>
<protein>
    <recommendedName>
        <fullName evidence="2">mitogen-activated protein kinase kinase kinase</fullName>
        <ecNumber evidence="2">2.7.11.25</ecNumber>
    </recommendedName>
</protein>
<dbReference type="InterPro" id="IPR008271">
    <property type="entry name" value="Ser/Thr_kinase_AS"/>
</dbReference>
<evidence type="ECO:0000256" key="1">
    <source>
        <dbReference type="ARBA" id="ARBA00006529"/>
    </source>
</evidence>
<keyword evidence="14" id="KW-1185">Reference proteome</keyword>
<reference evidence="13" key="2">
    <citation type="submission" date="2023-06" db="EMBL/GenBank/DDBJ databases">
        <authorList>
            <person name="Swenson N.G."/>
            <person name="Wegrzyn J.L."/>
            <person name="Mcevoy S.L."/>
        </authorList>
    </citation>
    <scope>NUCLEOTIDE SEQUENCE</scope>
    <source>
        <strain evidence="13">NS2018</strain>
        <tissue evidence="13">Leaf</tissue>
    </source>
</reference>
<dbReference type="InterPro" id="IPR050538">
    <property type="entry name" value="MAP_kinase_kinase_kinase"/>
</dbReference>
<proteinExistence type="inferred from homology"/>
<dbReference type="Gene3D" id="1.10.510.10">
    <property type="entry name" value="Transferase(Phosphotransferase) domain 1"/>
    <property type="match status" value="1"/>
</dbReference>
<evidence type="ECO:0000256" key="10">
    <source>
        <dbReference type="PROSITE-ProRule" id="PRU10141"/>
    </source>
</evidence>
<evidence type="ECO:0000313" key="13">
    <source>
        <dbReference type="EMBL" id="KAK0579836.1"/>
    </source>
</evidence>
<dbReference type="PROSITE" id="PS00107">
    <property type="entry name" value="PROTEIN_KINASE_ATP"/>
    <property type="match status" value="1"/>
</dbReference>
<evidence type="ECO:0000256" key="9">
    <source>
        <dbReference type="ARBA" id="ARBA00048329"/>
    </source>
</evidence>
<keyword evidence="3 11" id="KW-0723">Serine/threonine-protein kinase</keyword>
<dbReference type="PIRSF" id="PIRSF000654">
    <property type="entry name" value="Integrin-linked_kinase"/>
    <property type="match status" value="1"/>
</dbReference>
<keyword evidence="7 10" id="KW-0067">ATP-binding</keyword>
<dbReference type="GO" id="GO:1902065">
    <property type="term" value="P:response to L-glutamate"/>
    <property type="evidence" value="ECO:0007669"/>
    <property type="project" value="UniProtKB-ARBA"/>
</dbReference>
<dbReference type="PANTHER" id="PTHR48016">
    <property type="entry name" value="MAP KINASE KINASE KINASE SSK2-RELATED-RELATED"/>
    <property type="match status" value="1"/>
</dbReference>
<dbReference type="SUPFAM" id="SSF56112">
    <property type="entry name" value="Protein kinase-like (PK-like)"/>
    <property type="match status" value="1"/>
</dbReference>
<dbReference type="Gene3D" id="3.30.200.20">
    <property type="entry name" value="Phosphorylase Kinase, domain 1"/>
    <property type="match status" value="1"/>
</dbReference>
<comment type="catalytic activity">
    <reaction evidence="9">
        <text>L-seryl-[protein] + ATP = O-phospho-L-seryl-[protein] + ADP + H(+)</text>
        <dbReference type="Rhea" id="RHEA:17989"/>
        <dbReference type="Rhea" id="RHEA-COMP:9863"/>
        <dbReference type="Rhea" id="RHEA-COMP:11604"/>
        <dbReference type="ChEBI" id="CHEBI:15378"/>
        <dbReference type="ChEBI" id="CHEBI:29999"/>
        <dbReference type="ChEBI" id="CHEBI:30616"/>
        <dbReference type="ChEBI" id="CHEBI:83421"/>
        <dbReference type="ChEBI" id="CHEBI:456216"/>
        <dbReference type="EC" id="2.7.11.25"/>
    </reaction>
</comment>
<dbReference type="InterPro" id="IPR000719">
    <property type="entry name" value="Prot_kinase_dom"/>
</dbReference>
<dbReference type="EC" id="2.7.11.25" evidence="2"/>
<evidence type="ECO:0000256" key="2">
    <source>
        <dbReference type="ARBA" id="ARBA00012406"/>
    </source>
</evidence>
<dbReference type="InterPro" id="IPR017441">
    <property type="entry name" value="Protein_kinase_ATP_BS"/>
</dbReference>
<accession>A0AA39VHE9</accession>
<evidence type="ECO:0000256" key="3">
    <source>
        <dbReference type="ARBA" id="ARBA00022527"/>
    </source>
</evidence>
<comment type="similarity">
    <text evidence="1">Belongs to the protein kinase superfamily. STE Ser/Thr protein kinase family. MAP kinase kinase kinase subfamily.</text>
</comment>
<evidence type="ECO:0000256" key="6">
    <source>
        <dbReference type="ARBA" id="ARBA00022777"/>
    </source>
</evidence>
<dbReference type="PROSITE" id="PS50011">
    <property type="entry name" value="PROTEIN_KINASE_DOM"/>
    <property type="match status" value="1"/>
</dbReference>
<sequence>MPRFKEGIPYWVKGVLLGCGSFGSVYEGISDKGFSFAVKEVSLLDESSQGKQSINQLEQEIALLSQFEHENIVRYLGTDKDKSKLYIFLELATKGSLLNLYRRNNLTDSEVSAYTRQILHGLKYLHGGEVVHRDIKCANILVDANGCVKLADFGSAKATNLNDVKSFKGTAFWMAPEVLNNENQGYGTPADIWSLGCTVLEMLTGQFPYSPLQPQQALYNLFSGVPPTISDDLSEDARDFIVKCLQTSPSDRPTASELLGHSFAKMSLPTFSG</sequence>
<dbReference type="InterPro" id="IPR011009">
    <property type="entry name" value="Kinase-like_dom_sf"/>
</dbReference>
<keyword evidence="5 10" id="KW-0547">Nucleotide-binding</keyword>
<dbReference type="InterPro" id="IPR001245">
    <property type="entry name" value="Ser-Thr/Tyr_kinase_cat_dom"/>
</dbReference>
<comment type="caution">
    <text evidence="13">The sequence shown here is derived from an EMBL/GenBank/DDBJ whole genome shotgun (WGS) entry which is preliminary data.</text>
</comment>
<dbReference type="Pfam" id="PF00069">
    <property type="entry name" value="Pkinase"/>
    <property type="match status" value="1"/>
</dbReference>
<evidence type="ECO:0000256" key="7">
    <source>
        <dbReference type="ARBA" id="ARBA00022840"/>
    </source>
</evidence>
<evidence type="ECO:0000256" key="4">
    <source>
        <dbReference type="ARBA" id="ARBA00022679"/>
    </source>
</evidence>
<organism evidence="13 14">
    <name type="scientific">Acer saccharum</name>
    <name type="common">Sugar maple</name>
    <dbReference type="NCBI Taxonomy" id="4024"/>
    <lineage>
        <taxon>Eukaryota</taxon>
        <taxon>Viridiplantae</taxon>
        <taxon>Streptophyta</taxon>
        <taxon>Embryophyta</taxon>
        <taxon>Tracheophyta</taxon>
        <taxon>Spermatophyta</taxon>
        <taxon>Magnoliopsida</taxon>
        <taxon>eudicotyledons</taxon>
        <taxon>Gunneridae</taxon>
        <taxon>Pentapetalae</taxon>
        <taxon>rosids</taxon>
        <taxon>malvids</taxon>
        <taxon>Sapindales</taxon>
        <taxon>Sapindaceae</taxon>
        <taxon>Hippocastanoideae</taxon>
        <taxon>Acereae</taxon>
        <taxon>Acer</taxon>
    </lineage>
</organism>
<dbReference type="Proteomes" id="UP001168877">
    <property type="component" value="Unassembled WGS sequence"/>
</dbReference>
<keyword evidence="4" id="KW-0808">Transferase</keyword>
<dbReference type="SMART" id="SM00220">
    <property type="entry name" value="S_TKc"/>
    <property type="match status" value="1"/>
</dbReference>
<dbReference type="EMBL" id="JAUESC010000385">
    <property type="protein sequence ID" value="KAK0579836.1"/>
    <property type="molecule type" value="Genomic_DNA"/>
</dbReference>
<dbReference type="GO" id="GO:0005737">
    <property type="term" value="C:cytoplasm"/>
    <property type="evidence" value="ECO:0007669"/>
    <property type="project" value="TreeGrafter"/>
</dbReference>
<evidence type="ECO:0000313" key="14">
    <source>
        <dbReference type="Proteomes" id="UP001168877"/>
    </source>
</evidence>
<gene>
    <name evidence="13" type="ORF">LWI29_032251</name>
</gene>
<dbReference type="GO" id="GO:0005524">
    <property type="term" value="F:ATP binding"/>
    <property type="evidence" value="ECO:0007669"/>
    <property type="project" value="UniProtKB-UniRule"/>
</dbReference>
<name>A0AA39VHE9_ACESA</name>
<evidence type="ECO:0000256" key="5">
    <source>
        <dbReference type="ARBA" id="ARBA00022741"/>
    </source>
</evidence>
<dbReference type="PROSITE" id="PS00108">
    <property type="entry name" value="PROTEIN_KINASE_ST"/>
    <property type="match status" value="1"/>
</dbReference>
<comment type="catalytic activity">
    <reaction evidence="8">
        <text>L-threonyl-[protein] + ATP = O-phospho-L-threonyl-[protein] + ADP + H(+)</text>
        <dbReference type="Rhea" id="RHEA:46608"/>
        <dbReference type="Rhea" id="RHEA-COMP:11060"/>
        <dbReference type="Rhea" id="RHEA-COMP:11605"/>
        <dbReference type="ChEBI" id="CHEBI:15378"/>
        <dbReference type="ChEBI" id="CHEBI:30013"/>
        <dbReference type="ChEBI" id="CHEBI:30616"/>
        <dbReference type="ChEBI" id="CHEBI:61977"/>
        <dbReference type="ChEBI" id="CHEBI:456216"/>
        <dbReference type="EC" id="2.7.11.25"/>
    </reaction>
</comment>
<feature type="binding site" evidence="10">
    <location>
        <position position="39"/>
    </location>
    <ligand>
        <name>ATP</name>
        <dbReference type="ChEBI" id="CHEBI:30616"/>
    </ligand>
</feature>
<dbReference type="AlphaFoldDB" id="A0AA39VHE9"/>
<evidence type="ECO:0000256" key="11">
    <source>
        <dbReference type="RuleBase" id="RU000304"/>
    </source>
</evidence>
<dbReference type="PANTHER" id="PTHR48016:SF29">
    <property type="entry name" value="MITOGEN-ACTIVATED PROTEIN KINASE KINASE KINASE 1-RELATED"/>
    <property type="match status" value="1"/>
</dbReference>
<keyword evidence="6" id="KW-0418">Kinase</keyword>
<evidence type="ECO:0000256" key="8">
    <source>
        <dbReference type="ARBA" id="ARBA00047559"/>
    </source>
</evidence>
<dbReference type="PRINTS" id="PR00109">
    <property type="entry name" value="TYRKINASE"/>
</dbReference>